<dbReference type="AlphaFoldDB" id="A0A0H4P7G8"/>
<evidence type="ECO:0000313" key="3">
    <source>
        <dbReference type="Proteomes" id="UP000036520"/>
    </source>
</evidence>
<sequence length="160" mass="18194">MVRLVPNYSETFVTTLGSKEVMDRVELITKSINYLDETNYLPKSKTVFFNGNIEENSFRISKIIDRADSFLPLIKGEIAPLSKGCLVSLNYSFFPGASFFLGFWAVISFGLTVLFLAVVQDWKLALLCFLVGLGNYGFACSYFKRKVRESQVLFHELMKL</sequence>
<proteinExistence type="predicted"/>
<organism evidence="2 3">
    <name type="scientific">Cyclobacterium amurskyense</name>
    <dbReference type="NCBI Taxonomy" id="320787"/>
    <lineage>
        <taxon>Bacteria</taxon>
        <taxon>Pseudomonadati</taxon>
        <taxon>Bacteroidota</taxon>
        <taxon>Cytophagia</taxon>
        <taxon>Cytophagales</taxon>
        <taxon>Cyclobacteriaceae</taxon>
        <taxon>Cyclobacterium</taxon>
    </lineage>
</organism>
<dbReference type="RefSeq" id="WP_048640842.1">
    <property type="nucleotide sequence ID" value="NZ_CAXBGM010000036.1"/>
</dbReference>
<name>A0A0H4P7G8_9BACT</name>
<keyword evidence="1" id="KW-0472">Membrane</keyword>
<accession>A0A0H4P7G8</accession>
<dbReference type="OrthoDB" id="980906at2"/>
<dbReference type="Proteomes" id="UP000036520">
    <property type="component" value="Chromosome"/>
</dbReference>
<keyword evidence="3" id="KW-1185">Reference proteome</keyword>
<evidence type="ECO:0000313" key="2">
    <source>
        <dbReference type="EMBL" id="AKP50396.1"/>
    </source>
</evidence>
<evidence type="ECO:0000256" key="1">
    <source>
        <dbReference type="SAM" id="Phobius"/>
    </source>
</evidence>
<keyword evidence="1" id="KW-0812">Transmembrane</keyword>
<reference evidence="2 3" key="1">
    <citation type="submission" date="2015-07" db="EMBL/GenBank/DDBJ databases">
        <authorList>
            <person name="Kim K.M."/>
        </authorList>
    </citation>
    <scope>NUCLEOTIDE SEQUENCE [LARGE SCALE GENOMIC DNA]</scope>
    <source>
        <strain evidence="2 3">KCTC 12363</strain>
    </source>
</reference>
<feature type="transmembrane region" description="Helical" evidence="1">
    <location>
        <begin position="99"/>
        <end position="118"/>
    </location>
</feature>
<dbReference type="KEGG" id="camu:CA2015_0939"/>
<protein>
    <submittedName>
        <fullName evidence="2">Fumarate hydratase</fullName>
    </submittedName>
</protein>
<dbReference type="STRING" id="320787.CA2015_0939"/>
<keyword evidence="1" id="KW-1133">Transmembrane helix</keyword>
<gene>
    <name evidence="2" type="ORF">CA2015_0939</name>
</gene>
<feature type="transmembrane region" description="Helical" evidence="1">
    <location>
        <begin position="124"/>
        <end position="143"/>
    </location>
</feature>
<dbReference type="EMBL" id="CP012040">
    <property type="protein sequence ID" value="AKP50396.1"/>
    <property type="molecule type" value="Genomic_DNA"/>
</dbReference>